<accession>A0AB39LE73</accession>
<protein>
    <submittedName>
        <fullName evidence="2">Flavin-containing monooxygenase</fullName>
        <ecNumber evidence="2">1.14.13.-</ecNumber>
    </submittedName>
</protein>
<name>A0AB39LE73_9ACTN</name>
<dbReference type="Pfam" id="PF13738">
    <property type="entry name" value="Pyr_redox_3"/>
    <property type="match status" value="1"/>
</dbReference>
<organism evidence="2">
    <name type="scientific">Streptomyces sp. R02</name>
    <dbReference type="NCBI Taxonomy" id="3238623"/>
    <lineage>
        <taxon>Bacteria</taxon>
        <taxon>Bacillati</taxon>
        <taxon>Actinomycetota</taxon>
        <taxon>Actinomycetes</taxon>
        <taxon>Kitasatosporales</taxon>
        <taxon>Streptomycetaceae</taxon>
        <taxon>Streptomyces</taxon>
    </lineage>
</organism>
<dbReference type="EMBL" id="CP163429">
    <property type="protein sequence ID" value="XDP92047.1"/>
    <property type="molecule type" value="Genomic_DNA"/>
</dbReference>
<dbReference type="GO" id="GO:0050660">
    <property type="term" value="F:flavin adenine dinucleotide binding"/>
    <property type="evidence" value="ECO:0007669"/>
    <property type="project" value="TreeGrafter"/>
</dbReference>
<dbReference type="EC" id="1.14.13.-" evidence="2"/>
<dbReference type="GO" id="GO:0004497">
    <property type="term" value="F:monooxygenase activity"/>
    <property type="evidence" value="ECO:0007669"/>
    <property type="project" value="UniProtKB-KW"/>
</dbReference>
<dbReference type="SUPFAM" id="SSF51905">
    <property type="entry name" value="FAD/NAD(P)-binding domain"/>
    <property type="match status" value="2"/>
</dbReference>
<dbReference type="InterPro" id="IPR036188">
    <property type="entry name" value="FAD/NAD-bd_sf"/>
</dbReference>
<dbReference type="AlphaFoldDB" id="A0AB39LE73"/>
<dbReference type="PRINTS" id="PR00469">
    <property type="entry name" value="PNDRDTASEII"/>
</dbReference>
<keyword evidence="2" id="KW-0503">Monooxygenase</keyword>
<evidence type="ECO:0000313" key="2">
    <source>
        <dbReference type="EMBL" id="XDP92047.1"/>
    </source>
</evidence>
<sequence>MEHVDAVVIGGGQSGLAAAGALRELGLSPVVLDASDRPGGSWPHYYDSLTLFSPARFSALPGLSLGGDPDRYPRRDEVVDYLARYAQRLDVEIRTRTRVETVVAADSGFAIRTADGRSLTTAGIVAATGAFANPLRPDLPGQGGFTGEVLHVADYRSPKPYAGKRIVVVGGGNSAVQVGHELAEVAHVTLASRHPIRFLPQLRDGKDIHHWLTSTGFDHLPLEWLIHFVGGTLVMDTGQYQDALTTGHLERKPMFTALDDDTVVWADGTRETVDVVLLATGYRPSLDYLGPLGALTPDGMPLHSGGISTAHPGLVYLGLEFQRSFASNTLRGVARDAAYVIPPLAAHVRKAPAAAGL</sequence>
<dbReference type="EMBL" id="CP163429">
    <property type="protein sequence ID" value="XDP98056.1"/>
    <property type="molecule type" value="Genomic_DNA"/>
</dbReference>
<dbReference type="PRINTS" id="PR00368">
    <property type="entry name" value="FADPNR"/>
</dbReference>
<proteinExistence type="predicted"/>
<dbReference type="PANTHER" id="PTHR43539">
    <property type="entry name" value="FLAVIN-BINDING MONOOXYGENASE-LIKE PROTEIN (AFU_ORTHOLOGUE AFUA_4G09220)"/>
    <property type="match status" value="1"/>
</dbReference>
<reference evidence="2" key="1">
    <citation type="submission" date="2024-07" db="EMBL/GenBank/DDBJ databases">
        <authorList>
            <person name="Yu S.T."/>
        </authorList>
    </citation>
    <scope>NUCLEOTIDE SEQUENCE</scope>
    <source>
        <strain evidence="2">R02</strain>
    </source>
</reference>
<keyword evidence="1 2" id="KW-0560">Oxidoreductase</keyword>
<dbReference type="Gene3D" id="3.50.50.60">
    <property type="entry name" value="FAD/NAD(P)-binding domain"/>
    <property type="match status" value="1"/>
</dbReference>
<gene>
    <name evidence="2" type="ORF">AB5J57_00270</name>
    <name evidence="3" type="ORF">AB5J57_33295</name>
</gene>
<dbReference type="PANTHER" id="PTHR43539:SF78">
    <property type="entry name" value="FLAVIN-CONTAINING MONOOXYGENASE"/>
    <property type="match status" value="1"/>
</dbReference>
<evidence type="ECO:0000256" key="1">
    <source>
        <dbReference type="ARBA" id="ARBA00023002"/>
    </source>
</evidence>
<evidence type="ECO:0000313" key="3">
    <source>
        <dbReference type="EMBL" id="XDP98056.1"/>
    </source>
</evidence>
<dbReference type="RefSeq" id="WP_369153912.1">
    <property type="nucleotide sequence ID" value="NZ_CP163429.1"/>
</dbReference>
<dbReference type="InterPro" id="IPR050982">
    <property type="entry name" value="Auxin_biosynth/cation_transpt"/>
</dbReference>